<dbReference type="InParanoid" id="A0A067QI23"/>
<dbReference type="EMBL" id="KK853366">
    <property type="protein sequence ID" value="KDR08122.1"/>
    <property type="molecule type" value="Genomic_DNA"/>
</dbReference>
<feature type="coiled-coil region" evidence="1">
    <location>
        <begin position="129"/>
        <end position="205"/>
    </location>
</feature>
<reference evidence="3 4" key="1">
    <citation type="journal article" date="2014" name="Nat. Commun.">
        <title>Molecular traces of alternative social organization in a termite genome.</title>
        <authorList>
            <person name="Terrapon N."/>
            <person name="Li C."/>
            <person name="Robertson H.M."/>
            <person name="Ji L."/>
            <person name="Meng X."/>
            <person name="Booth W."/>
            <person name="Chen Z."/>
            <person name="Childers C.P."/>
            <person name="Glastad K.M."/>
            <person name="Gokhale K."/>
            <person name="Gowin J."/>
            <person name="Gronenberg W."/>
            <person name="Hermansen R.A."/>
            <person name="Hu H."/>
            <person name="Hunt B.G."/>
            <person name="Huylmans A.K."/>
            <person name="Khalil S.M."/>
            <person name="Mitchell R.D."/>
            <person name="Munoz-Torres M.C."/>
            <person name="Mustard J.A."/>
            <person name="Pan H."/>
            <person name="Reese J.T."/>
            <person name="Scharf M.E."/>
            <person name="Sun F."/>
            <person name="Vogel H."/>
            <person name="Xiao J."/>
            <person name="Yang W."/>
            <person name="Yang Z."/>
            <person name="Yang Z."/>
            <person name="Zhou J."/>
            <person name="Zhu J."/>
            <person name="Brent C.S."/>
            <person name="Elsik C.G."/>
            <person name="Goodisman M.A."/>
            <person name="Liberles D.A."/>
            <person name="Roe R.M."/>
            <person name="Vargo E.L."/>
            <person name="Vilcinskas A."/>
            <person name="Wang J."/>
            <person name="Bornberg-Bauer E."/>
            <person name="Korb J."/>
            <person name="Zhang G."/>
            <person name="Liebig J."/>
        </authorList>
    </citation>
    <scope>NUCLEOTIDE SEQUENCE [LARGE SCALE GENOMIC DNA]</scope>
    <source>
        <tissue evidence="3">Whole organism</tissue>
    </source>
</reference>
<keyword evidence="1" id="KW-0175">Coiled coil</keyword>
<sequence>MRLMEAVHELSMKRRLLEECRLNLDGALWKQHELERMLEVECRDSQTMRLQLKAAVEAVQQYGEERVARSGELSRLRIELETAVRERDCLKDQTHTSQFENMTLSRQVEEMQGQLRCQQAFQENSFSLEAKLRTAVEEVKSEMEKLDQDHKRLERTCEAAQQLGTNLQETHVRFHDIQKKTTEQQKKYESEMVALRAEVGRLKMEKKKIPVNLCKEMTNDPETSKYLQEIKEFVGAESKGSAQLTETLQKALKAQAVLQKLVQEATEELQKKTEHISALQSSNGALNSSLNEAYGTIRSLEEQVKELLAKPASEEMGMQTDAEKVVCEARSTQTDVDIKCSDVDWSAAAKKESILPQESTHETTDGKQECETDNTF</sequence>
<dbReference type="eggNOG" id="ENOG502SXTI">
    <property type="taxonomic scope" value="Eukaryota"/>
</dbReference>
<feature type="compositionally biased region" description="Basic and acidic residues" evidence="2">
    <location>
        <begin position="351"/>
        <end position="370"/>
    </location>
</feature>
<proteinExistence type="predicted"/>
<protein>
    <submittedName>
        <fullName evidence="3">Uncharacterized protein</fullName>
    </submittedName>
</protein>
<gene>
    <name evidence="3" type="ORF">L798_01655</name>
</gene>
<evidence type="ECO:0000256" key="1">
    <source>
        <dbReference type="SAM" id="Coils"/>
    </source>
</evidence>
<dbReference type="Proteomes" id="UP000027135">
    <property type="component" value="Unassembled WGS sequence"/>
</dbReference>
<organism evidence="3 4">
    <name type="scientific">Zootermopsis nevadensis</name>
    <name type="common">Dampwood termite</name>
    <dbReference type="NCBI Taxonomy" id="136037"/>
    <lineage>
        <taxon>Eukaryota</taxon>
        <taxon>Metazoa</taxon>
        <taxon>Ecdysozoa</taxon>
        <taxon>Arthropoda</taxon>
        <taxon>Hexapoda</taxon>
        <taxon>Insecta</taxon>
        <taxon>Pterygota</taxon>
        <taxon>Neoptera</taxon>
        <taxon>Polyneoptera</taxon>
        <taxon>Dictyoptera</taxon>
        <taxon>Blattodea</taxon>
        <taxon>Blattoidea</taxon>
        <taxon>Termitoidae</taxon>
        <taxon>Termopsidae</taxon>
        <taxon>Zootermopsis</taxon>
    </lineage>
</organism>
<evidence type="ECO:0000313" key="3">
    <source>
        <dbReference type="EMBL" id="KDR08122.1"/>
    </source>
</evidence>
<accession>A0A067QI23</accession>
<evidence type="ECO:0000256" key="2">
    <source>
        <dbReference type="SAM" id="MobiDB-lite"/>
    </source>
</evidence>
<name>A0A067QI23_ZOONE</name>
<feature type="region of interest" description="Disordered" evidence="2">
    <location>
        <begin position="351"/>
        <end position="376"/>
    </location>
</feature>
<keyword evidence="4" id="KW-1185">Reference proteome</keyword>
<dbReference type="OMA" id="ASTNICP"/>
<feature type="coiled-coil region" evidence="1">
    <location>
        <begin position="248"/>
        <end position="310"/>
    </location>
</feature>
<dbReference type="AlphaFoldDB" id="A0A067QI23"/>
<evidence type="ECO:0000313" key="4">
    <source>
        <dbReference type="Proteomes" id="UP000027135"/>
    </source>
</evidence>